<organism evidence="2 3">
    <name type="scientific">Nitzschia inconspicua</name>
    <dbReference type="NCBI Taxonomy" id="303405"/>
    <lineage>
        <taxon>Eukaryota</taxon>
        <taxon>Sar</taxon>
        <taxon>Stramenopiles</taxon>
        <taxon>Ochrophyta</taxon>
        <taxon>Bacillariophyta</taxon>
        <taxon>Bacillariophyceae</taxon>
        <taxon>Bacillariophycidae</taxon>
        <taxon>Bacillariales</taxon>
        <taxon>Bacillariaceae</taxon>
        <taxon>Nitzschia</taxon>
    </lineage>
</organism>
<evidence type="ECO:0000256" key="1">
    <source>
        <dbReference type="SAM" id="Phobius"/>
    </source>
</evidence>
<evidence type="ECO:0000313" key="3">
    <source>
        <dbReference type="Proteomes" id="UP000693970"/>
    </source>
</evidence>
<proteinExistence type="predicted"/>
<accession>A0A9K3KWN3</accession>
<comment type="caution">
    <text evidence="2">The sequence shown here is derived from an EMBL/GenBank/DDBJ whole genome shotgun (WGS) entry which is preliminary data.</text>
</comment>
<dbReference type="Proteomes" id="UP000693970">
    <property type="component" value="Unassembled WGS sequence"/>
</dbReference>
<feature type="transmembrane region" description="Helical" evidence="1">
    <location>
        <begin position="57"/>
        <end position="80"/>
    </location>
</feature>
<dbReference type="AlphaFoldDB" id="A0A9K3KWN3"/>
<dbReference type="EMBL" id="JAGRRH010000018">
    <property type="protein sequence ID" value="KAG7351365.1"/>
    <property type="molecule type" value="Genomic_DNA"/>
</dbReference>
<gene>
    <name evidence="2" type="ORF">IV203_010725</name>
</gene>
<feature type="transmembrane region" description="Helical" evidence="1">
    <location>
        <begin position="92"/>
        <end position="112"/>
    </location>
</feature>
<name>A0A9K3KWN3_9STRA</name>
<evidence type="ECO:0000313" key="2">
    <source>
        <dbReference type="EMBL" id="KAG7351365.1"/>
    </source>
</evidence>
<protein>
    <submittedName>
        <fullName evidence="2">Uncharacterized protein</fullName>
    </submittedName>
</protein>
<sequence>MPSATINIQSGYSCKASYGVDQTMPAIMKGRVSDTEWKLFCDQINDLLQPLNQLQRYFLFLGSLVVVGFLVVMLISVLTLGQFRFRGMSFSLFIIPLCLMVGMVIFSCYVNTKYNDCCKKIQAVCEETSRKQSLVSYHLRNDHVVRANDSRSSSSRHTDRIVYIEVSISDTPIHETNHAAYLTSSWPYDFSESNNVSSLQQQTPQMRLQELEKIKHVLTTTEYDDKRAEILAAV</sequence>
<keyword evidence="1" id="KW-1133">Transmembrane helix</keyword>
<keyword evidence="1" id="KW-0812">Transmembrane</keyword>
<reference evidence="2" key="2">
    <citation type="submission" date="2021-04" db="EMBL/GenBank/DDBJ databases">
        <authorList>
            <person name="Podell S."/>
        </authorList>
    </citation>
    <scope>NUCLEOTIDE SEQUENCE</scope>
    <source>
        <strain evidence="2">Hildebrandi</strain>
    </source>
</reference>
<keyword evidence="3" id="KW-1185">Reference proteome</keyword>
<reference evidence="2" key="1">
    <citation type="journal article" date="2021" name="Sci. Rep.">
        <title>Diploid genomic architecture of Nitzschia inconspicua, an elite biomass production diatom.</title>
        <authorList>
            <person name="Oliver A."/>
            <person name="Podell S."/>
            <person name="Pinowska A."/>
            <person name="Traller J.C."/>
            <person name="Smith S.R."/>
            <person name="McClure R."/>
            <person name="Beliaev A."/>
            <person name="Bohutskyi P."/>
            <person name="Hill E.A."/>
            <person name="Rabines A."/>
            <person name="Zheng H."/>
            <person name="Allen L.Z."/>
            <person name="Kuo A."/>
            <person name="Grigoriev I.V."/>
            <person name="Allen A.E."/>
            <person name="Hazlebeck D."/>
            <person name="Allen E.E."/>
        </authorList>
    </citation>
    <scope>NUCLEOTIDE SEQUENCE</scope>
    <source>
        <strain evidence="2">Hildebrandi</strain>
    </source>
</reference>
<keyword evidence="1" id="KW-0472">Membrane</keyword>